<dbReference type="EMBL" id="RJKE01000001">
    <property type="protein sequence ID" value="ROO88774.1"/>
    <property type="molecule type" value="Genomic_DNA"/>
</dbReference>
<proteinExistence type="predicted"/>
<comment type="caution">
    <text evidence="2">The sequence shown here is derived from an EMBL/GenBank/DDBJ whole genome shotgun (WGS) entry which is preliminary data.</text>
</comment>
<name>A0A3N1D5H2_9ACTN</name>
<feature type="domain" description="Pyridoxamine 5'-phosphate oxidase N-terminal" evidence="1">
    <location>
        <begin position="33"/>
        <end position="154"/>
    </location>
</feature>
<dbReference type="RefSeq" id="WP_211360046.1">
    <property type="nucleotide sequence ID" value="NZ_RJKE01000001.1"/>
</dbReference>
<dbReference type="InterPro" id="IPR024029">
    <property type="entry name" value="Pyridox_Oxase_FMN-dep"/>
</dbReference>
<evidence type="ECO:0000259" key="1">
    <source>
        <dbReference type="Pfam" id="PF01243"/>
    </source>
</evidence>
<dbReference type="Proteomes" id="UP000272400">
    <property type="component" value="Unassembled WGS sequence"/>
</dbReference>
<accession>A0A3N1D5H2</accession>
<dbReference type="Pfam" id="PF01243">
    <property type="entry name" value="PNPOx_N"/>
    <property type="match status" value="1"/>
</dbReference>
<dbReference type="SUPFAM" id="SSF50475">
    <property type="entry name" value="FMN-binding split barrel"/>
    <property type="match status" value="1"/>
</dbReference>
<dbReference type="PANTHER" id="PTHR42815">
    <property type="entry name" value="FAD-BINDING, PUTATIVE (AFU_ORTHOLOGUE AFUA_6G07600)-RELATED"/>
    <property type="match status" value="1"/>
</dbReference>
<keyword evidence="3" id="KW-1185">Reference proteome</keyword>
<evidence type="ECO:0000313" key="2">
    <source>
        <dbReference type="EMBL" id="ROO88774.1"/>
    </source>
</evidence>
<dbReference type="PANTHER" id="PTHR42815:SF2">
    <property type="entry name" value="FAD-BINDING, PUTATIVE (AFU_ORTHOLOGUE AFUA_6G07600)-RELATED"/>
    <property type="match status" value="1"/>
</dbReference>
<dbReference type="AlphaFoldDB" id="A0A3N1D5H2"/>
<dbReference type="InterPro" id="IPR011576">
    <property type="entry name" value="Pyridox_Oxase_N"/>
</dbReference>
<protein>
    <recommendedName>
        <fullName evidence="1">Pyridoxamine 5'-phosphate oxidase N-terminal domain-containing protein</fullName>
    </recommendedName>
</protein>
<reference evidence="2 3" key="1">
    <citation type="submission" date="2018-11" db="EMBL/GenBank/DDBJ databases">
        <title>Sequencing the genomes of 1000 actinobacteria strains.</title>
        <authorList>
            <person name="Klenk H.-P."/>
        </authorList>
    </citation>
    <scope>NUCLEOTIDE SEQUENCE [LARGE SCALE GENOMIC DNA]</scope>
    <source>
        <strain evidence="2 3">DSM 44254</strain>
    </source>
</reference>
<dbReference type="NCBIfam" id="TIGR04025">
    <property type="entry name" value="PPOX_FMN_DR2398"/>
    <property type="match status" value="1"/>
</dbReference>
<dbReference type="Gene3D" id="2.30.110.10">
    <property type="entry name" value="Electron Transport, Fmn-binding Protein, Chain A"/>
    <property type="match status" value="1"/>
</dbReference>
<sequence>MHDGVEFIADVAALTGLLGDPYESVIRKVQPRLEEHARNWIAESPFCLLASSDGAGNADVSPRGDKTGFVKVLDDRTIVVPERPGNQRYDTLRNLIVNPAVGMLFLIPGREETLRVNGRARLVAKAPFMADLAVDGKLPKAAILIEIDEVFFHCAKAFRRSGLWRHEEWPDRDVVPSLGAMMRDILAIDVTAQVIDDDLEAGYRATLY</sequence>
<dbReference type="InterPro" id="IPR012349">
    <property type="entry name" value="Split_barrel_FMN-bd"/>
</dbReference>
<gene>
    <name evidence="2" type="ORF">EDD29_6453</name>
</gene>
<evidence type="ECO:0000313" key="3">
    <source>
        <dbReference type="Proteomes" id="UP000272400"/>
    </source>
</evidence>
<organism evidence="2 3">
    <name type="scientific">Actinocorallia herbida</name>
    <dbReference type="NCBI Taxonomy" id="58109"/>
    <lineage>
        <taxon>Bacteria</taxon>
        <taxon>Bacillati</taxon>
        <taxon>Actinomycetota</taxon>
        <taxon>Actinomycetes</taxon>
        <taxon>Streptosporangiales</taxon>
        <taxon>Thermomonosporaceae</taxon>
        <taxon>Actinocorallia</taxon>
    </lineage>
</organism>